<accession>A0AAU7PPH7</accession>
<reference evidence="1" key="1">
    <citation type="submission" date="2024-06" db="EMBL/GenBank/DDBJ databases">
        <title>Lacrimispora cavernae sp. nov., a novel anaerobe isolated from bat guano pile inside a cave.</title>
        <authorList>
            <person name="Miller S.L."/>
            <person name="Lu N."/>
            <person name="King J."/>
            <person name="Sankaranarayanan K."/>
            <person name="Lawson P.A."/>
        </authorList>
    </citation>
    <scope>NUCLEOTIDE SEQUENCE</scope>
    <source>
        <strain evidence="1">BS-2</strain>
    </source>
</reference>
<dbReference type="EMBL" id="CP157940">
    <property type="protein sequence ID" value="XBS54247.1"/>
    <property type="molecule type" value="Genomic_DNA"/>
</dbReference>
<evidence type="ECO:0008006" key="2">
    <source>
        <dbReference type="Google" id="ProtNLM"/>
    </source>
</evidence>
<dbReference type="RefSeq" id="WP_349946773.1">
    <property type="nucleotide sequence ID" value="NZ_CP157940.1"/>
</dbReference>
<sequence>MSPKELNYIEDALGHEKFLKTQCQEATQNLQDPELKACAQQLLQKHQQIFDSFYNLV</sequence>
<gene>
    <name evidence="1" type="ORF">ABFV83_00220</name>
</gene>
<dbReference type="AlphaFoldDB" id="A0AAU7PPH7"/>
<protein>
    <recommendedName>
        <fullName evidence="2">Spore coat protein</fullName>
    </recommendedName>
</protein>
<name>A0AAU7PPH7_9FIRM</name>
<proteinExistence type="predicted"/>
<organism evidence="1">
    <name type="scientific">Lacrimispora sp. BS-2</name>
    <dbReference type="NCBI Taxonomy" id="3151850"/>
    <lineage>
        <taxon>Bacteria</taxon>
        <taxon>Bacillati</taxon>
        <taxon>Bacillota</taxon>
        <taxon>Clostridia</taxon>
        <taxon>Lachnospirales</taxon>
        <taxon>Lachnospiraceae</taxon>
        <taxon>Lacrimispora</taxon>
    </lineage>
</organism>
<evidence type="ECO:0000313" key="1">
    <source>
        <dbReference type="EMBL" id="XBS54247.1"/>
    </source>
</evidence>